<feature type="transmembrane region" description="Helical" evidence="8">
    <location>
        <begin position="12"/>
        <end position="32"/>
    </location>
</feature>
<evidence type="ECO:0000256" key="6">
    <source>
        <dbReference type="ARBA" id="ARBA00022777"/>
    </source>
</evidence>
<evidence type="ECO:0000256" key="5">
    <source>
        <dbReference type="ARBA" id="ARBA00022679"/>
    </source>
</evidence>
<keyword evidence="11" id="KW-1185">Reference proteome</keyword>
<dbReference type="GO" id="GO:0016036">
    <property type="term" value="P:cellular response to phosphate starvation"/>
    <property type="evidence" value="ECO:0007669"/>
    <property type="project" value="TreeGrafter"/>
</dbReference>
<reference evidence="10" key="1">
    <citation type="submission" date="2018-06" db="EMBL/GenBank/DDBJ databases">
        <authorList>
            <consortium name="Pathogen Informatics"/>
            <person name="Doyle S."/>
        </authorList>
    </citation>
    <scope>NUCLEOTIDE SEQUENCE [LARGE SCALE GENOMIC DNA]</scope>
    <source>
        <strain evidence="10">NCTC13765</strain>
    </source>
</reference>
<evidence type="ECO:0000313" key="10">
    <source>
        <dbReference type="EMBL" id="SUN76423.1"/>
    </source>
</evidence>
<organism evidence="10 11">
    <name type="scientific">Streptococcus massiliensis</name>
    <dbReference type="NCBI Taxonomy" id="313439"/>
    <lineage>
        <taxon>Bacteria</taxon>
        <taxon>Bacillati</taxon>
        <taxon>Bacillota</taxon>
        <taxon>Bacilli</taxon>
        <taxon>Lactobacillales</taxon>
        <taxon>Streptococcaceae</taxon>
        <taxon>Streptococcus</taxon>
    </lineage>
</organism>
<dbReference type="CDD" id="cd00082">
    <property type="entry name" value="HisKA"/>
    <property type="match status" value="1"/>
</dbReference>
<keyword evidence="6" id="KW-0418">Kinase</keyword>
<evidence type="ECO:0000256" key="8">
    <source>
        <dbReference type="SAM" id="Phobius"/>
    </source>
</evidence>
<dbReference type="SMART" id="SM00388">
    <property type="entry name" value="HisKA"/>
    <property type="match status" value="1"/>
</dbReference>
<keyword evidence="8" id="KW-0812">Transmembrane</keyword>
<name>A0A380KWW6_9STRE</name>
<dbReference type="SUPFAM" id="SSF47384">
    <property type="entry name" value="Homodimeric domain of signal transducing histidine kinase"/>
    <property type="match status" value="1"/>
</dbReference>
<dbReference type="GO" id="GO:0000155">
    <property type="term" value="F:phosphorelay sensor kinase activity"/>
    <property type="evidence" value="ECO:0007669"/>
    <property type="project" value="InterPro"/>
</dbReference>
<dbReference type="PANTHER" id="PTHR45453:SF1">
    <property type="entry name" value="PHOSPHATE REGULON SENSOR PROTEIN PHOR"/>
    <property type="match status" value="1"/>
</dbReference>
<dbReference type="SUPFAM" id="SSF55874">
    <property type="entry name" value="ATPase domain of HSP90 chaperone/DNA topoisomerase II/histidine kinase"/>
    <property type="match status" value="1"/>
</dbReference>
<accession>A0A380KWW6</accession>
<dbReference type="PRINTS" id="PR01780">
    <property type="entry name" value="LANTIREGPROT"/>
</dbReference>
<dbReference type="PANTHER" id="PTHR45453">
    <property type="entry name" value="PHOSPHATE REGULON SENSOR PROTEIN PHOR"/>
    <property type="match status" value="1"/>
</dbReference>
<dbReference type="InterPro" id="IPR008358">
    <property type="entry name" value="Sig_transdc_His_kin/Pase_MprB"/>
</dbReference>
<dbReference type="Pfam" id="PF02518">
    <property type="entry name" value="HATPase_c"/>
    <property type="match status" value="1"/>
</dbReference>
<keyword evidence="8" id="KW-0472">Membrane</keyword>
<evidence type="ECO:0000256" key="3">
    <source>
        <dbReference type="ARBA" id="ARBA00012438"/>
    </source>
</evidence>
<keyword evidence="8" id="KW-1133">Transmembrane helix</keyword>
<dbReference type="STRING" id="1123307.GCA_000380065_00707"/>
<dbReference type="InterPro" id="IPR003661">
    <property type="entry name" value="HisK_dim/P_dom"/>
</dbReference>
<dbReference type="InterPro" id="IPR036890">
    <property type="entry name" value="HATPase_C_sf"/>
</dbReference>
<keyword evidence="4" id="KW-0597">Phosphoprotein</keyword>
<dbReference type="PROSITE" id="PS50109">
    <property type="entry name" value="HIS_KIN"/>
    <property type="match status" value="1"/>
</dbReference>
<protein>
    <recommendedName>
        <fullName evidence="3">histidine kinase</fullName>
        <ecNumber evidence="3">2.7.13.3</ecNumber>
    </recommendedName>
</protein>
<dbReference type="Gene3D" id="3.30.565.10">
    <property type="entry name" value="Histidine kinase-like ATPase, C-terminal domain"/>
    <property type="match status" value="1"/>
</dbReference>
<gene>
    <name evidence="10" type="primary">phoR</name>
    <name evidence="10" type="ORF">NCTC13765_00913</name>
</gene>
<dbReference type="EC" id="2.7.13.3" evidence="3"/>
<comment type="catalytic activity">
    <reaction evidence="1">
        <text>ATP + protein L-histidine = ADP + protein N-phospho-L-histidine.</text>
        <dbReference type="EC" id="2.7.13.3"/>
    </reaction>
</comment>
<dbReference type="EMBL" id="UHFR01000005">
    <property type="protein sequence ID" value="SUN76423.1"/>
    <property type="molecule type" value="Genomic_DNA"/>
</dbReference>
<evidence type="ECO:0000256" key="2">
    <source>
        <dbReference type="ARBA" id="ARBA00004370"/>
    </source>
</evidence>
<evidence type="ECO:0000256" key="4">
    <source>
        <dbReference type="ARBA" id="ARBA00022553"/>
    </source>
</evidence>
<proteinExistence type="predicted"/>
<evidence type="ECO:0000256" key="7">
    <source>
        <dbReference type="ARBA" id="ARBA00023012"/>
    </source>
</evidence>
<dbReference type="AlphaFoldDB" id="A0A380KWW6"/>
<keyword evidence="5 10" id="KW-0808">Transferase</keyword>
<comment type="subcellular location">
    <subcellularLocation>
        <location evidence="2">Membrane</location>
    </subcellularLocation>
</comment>
<evidence type="ECO:0000313" key="11">
    <source>
        <dbReference type="Proteomes" id="UP000254634"/>
    </source>
</evidence>
<dbReference type="InterPro" id="IPR005467">
    <property type="entry name" value="His_kinase_dom"/>
</dbReference>
<dbReference type="GO" id="GO:0004721">
    <property type="term" value="F:phosphoprotein phosphatase activity"/>
    <property type="evidence" value="ECO:0007669"/>
    <property type="project" value="TreeGrafter"/>
</dbReference>
<dbReference type="SMART" id="SM00387">
    <property type="entry name" value="HATPase_c"/>
    <property type="match status" value="1"/>
</dbReference>
<sequence length="341" mass="39341">MAVRTIRFRGLVWKTTLKIVGCYTFIFGFIGFDISQFTTSNKDFSFYRLLFWIGGLLLVTFYQIYRLLKEIDREIQLLSSKNLAKSEQSLHFKIKEFLLTYQDLWATRKEVESLLAREQKRNADLVLQLSATSHDLKTPLTVIQGNAELLGMETLPDQQAEYVAEILKASQKMSSYCASLIDYSKTFKVEKETFDEVSLQSFYDQLKEEVSLYDKEGKVVINCQVHEELKMQAHLDYLKRALLNIILNALDYASQKVTVRIIKREKQLVFSIWNDGLPFSQELLNNADRLFYQSDKSRNSDKSHYGIGLAFSKQVALLHDGNLKLFNPSTDGACVELSIKN</sequence>
<dbReference type="Pfam" id="PF00512">
    <property type="entry name" value="HisKA"/>
    <property type="match status" value="1"/>
</dbReference>
<dbReference type="InterPro" id="IPR036097">
    <property type="entry name" value="HisK_dim/P_sf"/>
</dbReference>
<evidence type="ECO:0000259" key="9">
    <source>
        <dbReference type="PROSITE" id="PS50109"/>
    </source>
</evidence>
<keyword evidence="7" id="KW-0902">Two-component regulatory system</keyword>
<feature type="domain" description="Histidine kinase" evidence="9">
    <location>
        <begin position="131"/>
        <end position="341"/>
    </location>
</feature>
<evidence type="ECO:0000256" key="1">
    <source>
        <dbReference type="ARBA" id="ARBA00000085"/>
    </source>
</evidence>
<feature type="transmembrane region" description="Helical" evidence="8">
    <location>
        <begin position="44"/>
        <end position="65"/>
    </location>
</feature>
<dbReference type="InterPro" id="IPR050351">
    <property type="entry name" value="BphY/WalK/GraS-like"/>
</dbReference>
<dbReference type="RefSeq" id="WP_018371392.1">
    <property type="nucleotide sequence ID" value="NZ_UHFR01000005.1"/>
</dbReference>
<dbReference type="Proteomes" id="UP000254634">
    <property type="component" value="Unassembled WGS sequence"/>
</dbReference>
<dbReference type="Gene3D" id="1.10.287.130">
    <property type="match status" value="1"/>
</dbReference>
<dbReference type="InterPro" id="IPR003594">
    <property type="entry name" value="HATPase_dom"/>
</dbReference>
<dbReference type="OrthoDB" id="84942at2"/>
<dbReference type="GO" id="GO:0005886">
    <property type="term" value="C:plasma membrane"/>
    <property type="evidence" value="ECO:0007669"/>
    <property type="project" value="TreeGrafter"/>
</dbReference>